<feature type="compositionally biased region" description="Acidic residues" evidence="12">
    <location>
        <begin position="1738"/>
        <end position="1751"/>
    </location>
</feature>
<sequence>MLFLETLFVAASALPLMAAGETGCWRNGRECYWWGAATECGDTAFFLGDLDKGLYRLITWTRDATIDELCANQGSSLNPGPNCCDAYGHGCWSGYKRLWCNARGGKAGVDGSVGAPDLPSRPCARRSGGASTGAEVIPPNKPGSDVMPARSRRWRRGARPPPKPPAPIATRNDSALLRVPSATTKNLRRNNAERQACLSWAWSPYDREAASRAETDDAATLTMPVDDTVYGFPPEAFDESFLPDVHRQFIDPEDLHAFERALQAPDPLQSPPADDASIRSPKSPTGSVSITKRDSQTAMSMEEDLSAIAAAAAAAGGDLPPPDTPAQGHGTFITAQNDWAPVNSRIYRNRRNGAKKGRRKKTTSAVEGLLGTRTKDETREGYLYQLSKWPLLFFVLAWLLWLSVAYLSTRWYIWVYEHFFTWRGRRETLRRNLRRTTNYKDWVAEARQLDSYLGRQAWREENDFAYYDSKTVKRVWEQMRKVRLRAEAQEGSGPANGDKAKAVEDLKALIEACVKNNFVGVENSRLYSQTYYGTKNLVQNFIDEVESSIKFLLRTKSLETEEKRLLFKHVYANYGRTALCLSGGAAFAYYHIGVVRALVDADLLPDVITGTSGGALIAALVATRTNDELKKLLIPALAHRIDACSEPISVWFPRWWKSGARFDSVDWARRGGWWTRGSMTFREAYERTGRILNVTCVPADPHSPTILCNYLTSPDCVIWSAVLASAAVPGILNPVVLMMKQRDGTLAPYSFGHKWKDGSLRTDIPIKALNTHFNVNFTIVSQVNPHINLFFFSSRGSVGHPVTHRKGRGWRGGYLMSATEHYLKLDMNKWLKFIRHAELLPRPLGQDWSQLWLQEFSGTITIWPKSIPSDFWHILSDPDPERLARMIHEGQQSAFPKLKFIANRLKVERLVEQGRRETRPWVRRGSIQTLMSEEDLRSLLVREMVGSGTTEEEDNTEGDDEGLTGTPLEEMDDPVYGDPETEVRMAGARPMRRTLQKDGMISICGYGVPEVGAVQGLPHARTLPGLATRAPADRVVRWVGALWRLPGPGLPLGSKEPMEGRLCPAVLVPAALFGGGHVNTVAALGLCEPRFLSPPRALGASVRVADHRPPPQAQFFPFFILTLTGLVTIPLTYNVLQASKSDENIAPRIHTDYNVKHGDVVADLRAAQKRKQRKVKRTLVALAGWGLMGFMAYLIMTTEPTVAKIWNPYDILGISESATEKQIKSHYKRLSVKFHPDKVRPDASKNETVESLNDHYVELTKAYQALTDEEVRNNYIQYGHPDGKQSFSIGIALPKFIISDGNGKYLVLLYTGLLGVLLPYLVGSWWYGTKKRSKEGVLMESANNLFRQYDESMDEAGIITALSAGKEFEAVLKGEQADHGLSKIESRITAEGEASLFAAGFSVKDKEKLEDLDSGVRRKALALLWAYLGRVELDDPALTKAKYDIAPIARMLNQSFATIALAYGNIGPIAGSFYANQHIIQAISPKSSPLLQLPYFTPKIAMAVEGDSKTHLTVQQFMDLPDAQRRKLAVGKGLLTDNEYKTAVSVGKQLPYLRVAKAFFKVTGERVIIPSALVTLVIKGRFVPPGTEKVPAVNELDLEDIDAAEDDLDALMGRKSKTIKGPDGKPISVEEQSILPPLTFAPHFAREQTPKWYAFLSDSKQGKMAVPPFTFDRFDQPIFDEQGKPTFNMQTLKAQFAAPPQPGHYTFVMHVVCDSYVGFDTKMEVTLVVEDAAKAAEMEWEDEISEPEEDSVAGQMHALRTGEAPQPRRRKDQEEESDDESGTEEEEDDTSDTNTDTEDES</sequence>
<dbReference type="CDD" id="cd07232">
    <property type="entry name" value="Pat_PLPL"/>
    <property type="match status" value="1"/>
</dbReference>
<dbReference type="Gene3D" id="1.10.3380.10">
    <property type="entry name" value="Sec63 N-terminal domain-like domain"/>
    <property type="match status" value="1"/>
</dbReference>
<dbReference type="SUPFAM" id="SSF46565">
    <property type="entry name" value="Chaperone J-domain"/>
    <property type="match status" value="1"/>
</dbReference>
<dbReference type="Proteomes" id="UP000245956">
    <property type="component" value="Unassembled WGS sequence"/>
</dbReference>
<reference evidence="17 18" key="1">
    <citation type="journal article" date="2016" name="Front. Microbiol.">
        <title>Genome and transcriptome sequences reveal the specific parasitism of the nematophagous Purpureocillium lilacinum 36-1.</title>
        <authorList>
            <person name="Xie J."/>
            <person name="Li S."/>
            <person name="Mo C."/>
            <person name="Xiao X."/>
            <person name="Peng D."/>
            <person name="Wang G."/>
            <person name="Xiao Y."/>
        </authorList>
    </citation>
    <scope>NUCLEOTIDE SEQUENCE [LARGE SCALE GENOMIC DNA]</scope>
    <source>
        <strain evidence="17 18">36-1</strain>
    </source>
</reference>
<dbReference type="InterPro" id="IPR004179">
    <property type="entry name" value="Sec63-dom"/>
</dbReference>
<evidence type="ECO:0000256" key="9">
    <source>
        <dbReference type="ARBA" id="ARBA00023136"/>
    </source>
</evidence>
<keyword evidence="7 13" id="KW-1133">Transmembrane helix</keyword>
<feature type="region of interest" description="Disordered" evidence="12">
    <location>
        <begin position="265"/>
        <end position="299"/>
    </location>
</feature>
<keyword evidence="9 13" id="KW-0472">Membrane</keyword>
<dbReference type="SMART" id="SM00271">
    <property type="entry name" value="DnaJ"/>
    <property type="match status" value="1"/>
</dbReference>
<feature type="active site" description="Nucleophile" evidence="11">
    <location>
        <position position="612"/>
    </location>
</feature>
<keyword evidence="14" id="KW-0732">Signal</keyword>
<feature type="compositionally biased region" description="Polar residues" evidence="12">
    <location>
        <begin position="280"/>
        <end position="290"/>
    </location>
</feature>
<feature type="compositionally biased region" description="Acidic residues" evidence="12">
    <location>
        <begin position="950"/>
        <end position="962"/>
    </location>
</feature>
<dbReference type="PANTHER" id="PTHR24075:SF0">
    <property type="entry name" value="TRANSLOCATION PROTEIN SEC63 HOMOLOG"/>
    <property type="match status" value="1"/>
</dbReference>
<evidence type="ECO:0000256" key="5">
    <source>
        <dbReference type="ARBA" id="ARBA00022824"/>
    </source>
</evidence>
<feature type="transmembrane region" description="Helical" evidence="13">
    <location>
        <begin position="1305"/>
        <end position="1327"/>
    </location>
</feature>
<dbReference type="InterPro" id="IPR036869">
    <property type="entry name" value="J_dom_sf"/>
</dbReference>
<feature type="transmembrane region" description="Helical" evidence="13">
    <location>
        <begin position="1178"/>
        <end position="1196"/>
    </location>
</feature>
<evidence type="ECO:0008006" key="19">
    <source>
        <dbReference type="Google" id="ProtNLM"/>
    </source>
</evidence>
<evidence type="ECO:0000256" key="14">
    <source>
        <dbReference type="SAM" id="SignalP"/>
    </source>
</evidence>
<evidence type="ECO:0000256" key="10">
    <source>
        <dbReference type="ARBA" id="ARBA00023186"/>
    </source>
</evidence>
<feature type="domain" description="PNPLA" evidence="16">
    <location>
        <begin position="579"/>
        <end position="770"/>
    </location>
</feature>
<dbReference type="InterPro" id="IPR035892">
    <property type="entry name" value="C2_domain_sf"/>
</dbReference>
<keyword evidence="10" id="KW-0143">Chaperone</keyword>
<dbReference type="InterPro" id="IPR002641">
    <property type="entry name" value="PNPLA_dom"/>
</dbReference>
<evidence type="ECO:0000313" key="17">
    <source>
        <dbReference type="EMBL" id="PWI68078.1"/>
    </source>
</evidence>
<evidence type="ECO:0000259" key="16">
    <source>
        <dbReference type="PROSITE" id="PS51635"/>
    </source>
</evidence>
<dbReference type="InterPro" id="IPR018253">
    <property type="entry name" value="DnaJ_domain_CS"/>
</dbReference>
<dbReference type="GO" id="GO:0006641">
    <property type="term" value="P:triglyceride metabolic process"/>
    <property type="evidence" value="ECO:0007669"/>
    <property type="project" value="UniProtKB-ARBA"/>
</dbReference>
<evidence type="ECO:0000256" key="7">
    <source>
        <dbReference type="ARBA" id="ARBA00022989"/>
    </source>
</evidence>
<dbReference type="Pfam" id="PF01734">
    <property type="entry name" value="Patatin"/>
    <property type="match status" value="1"/>
</dbReference>
<dbReference type="Gene3D" id="3.40.1090.10">
    <property type="entry name" value="Cytosolic phospholipase A2 catalytic domain"/>
    <property type="match status" value="2"/>
</dbReference>
<dbReference type="SUPFAM" id="SSF52151">
    <property type="entry name" value="FabD/lysophospholipase-like"/>
    <property type="match status" value="1"/>
</dbReference>
<feature type="signal peptide" evidence="14">
    <location>
        <begin position="1"/>
        <end position="19"/>
    </location>
</feature>
<evidence type="ECO:0000256" key="2">
    <source>
        <dbReference type="ARBA" id="ARBA00004477"/>
    </source>
</evidence>
<dbReference type="GO" id="GO:0006614">
    <property type="term" value="P:SRP-dependent cotranslational protein targeting to membrane"/>
    <property type="evidence" value="ECO:0007669"/>
    <property type="project" value="TreeGrafter"/>
</dbReference>
<evidence type="ECO:0000256" key="12">
    <source>
        <dbReference type="SAM" id="MobiDB-lite"/>
    </source>
</evidence>
<dbReference type="InterPro" id="IPR001623">
    <property type="entry name" value="DnaJ_domain"/>
</dbReference>
<name>A0A2U3E0N9_PURLI</name>
<dbReference type="FunFam" id="1.10.287.110:FF:000039">
    <property type="entry name" value="Protein translocation complex component (Npl1)"/>
    <property type="match status" value="1"/>
</dbReference>
<feature type="region of interest" description="Disordered" evidence="12">
    <location>
        <begin position="946"/>
        <end position="980"/>
    </location>
</feature>
<dbReference type="Gene3D" id="1.10.287.110">
    <property type="entry name" value="DnaJ domain"/>
    <property type="match status" value="1"/>
</dbReference>
<feature type="region of interest" description="Disordered" evidence="12">
    <location>
        <begin position="113"/>
        <end position="173"/>
    </location>
</feature>
<evidence type="ECO:0000256" key="11">
    <source>
        <dbReference type="PROSITE-ProRule" id="PRU01161"/>
    </source>
</evidence>
<dbReference type="GO" id="GO:0004806">
    <property type="term" value="F:triacylglycerol lipase activity"/>
    <property type="evidence" value="ECO:0007669"/>
    <property type="project" value="InterPro"/>
</dbReference>
<organism evidence="17 18">
    <name type="scientific">Purpureocillium lilacinum</name>
    <name type="common">Paecilomyces lilacinus</name>
    <dbReference type="NCBI Taxonomy" id="33203"/>
    <lineage>
        <taxon>Eukaryota</taxon>
        <taxon>Fungi</taxon>
        <taxon>Dikarya</taxon>
        <taxon>Ascomycota</taxon>
        <taxon>Pezizomycotina</taxon>
        <taxon>Sordariomycetes</taxon>
        <taxon>Hypocreomycetidae</taxon>
        <taxon>Hypocreales</taxon>
        <taxon>Ophiocordycipitaceae</taxon>
        <taxon>Purpureocillium</taxon>
    </lineage>
</organism>
<comment type="caution">
    <text evidence="17">The sequence shown here is derived from an EMBL/GenBank/DDBJ whole genome shotgun (WGS) entry which is preliminary data.</text>
</comment>
<dbReference type="InterPro" id="IPR021771">
    <property type="entry name" value="Triacylglycerol_lipase_N"/>
</dbReference>
<feature type="compositionally biased region" description="Acidic residues" evidence="12">
    <location>
        <begin position="1774"/>
        <end position="1801"/>
    </location>
</feature>
<dbReference type="PROSITE" id="PS50076">
    <property type="entry name" value="DNAJ_2"/>
    <property type="match status" value="1"/>
</dbReference>
<dbReference type="GO" id="GO:0006620">
    <property type="term" value="P:post-translational protein targeting to endoplasmic reticulum membrane"/>
    <property type="evidence" value="ECO:0007669"/>
    <property type="project" value="TreeGrafter"/>
</dbReference>
<evidence type="ECO:0000256" key="4">
    <source>
        <dbReference type="ARBA" id="ARBA00022692"/>
    </source>
</evidence>
<evidence type="ECO:0000256" key="6">
    <source>
        <dbReference type="ARBA" id="ARBA00022927"/>
    </source>
</evidence>
<evidence type="ECO:0000256" key="13">
    <source>
        <dbReference type="SAM" id="Phobius"/>
    </source>
</evidence>
<evidence type="ECO:0000313" key="18">
    <source>
        <dbReference type="Proteomes" id="UP000245956"/>
    </source>
</evidence>
<dbReference type="CDD" id="cd06257">
    <property type="entry name" value="DnaJ"/>
    <property type="match status" value="1"/>
</dbReference>
<dbReference type="EMBL" id="LCWV01000016">
    <property type="protein sequence ID" value="PWI68078.1"/>
    <property type="molecule type" value="Genomic_DNA"/>
</dbReference>
<protein>
    <recommendedName>
        <fullName evidence="19">Patatin-like phospholipase domain-containing protein</fullName>
    </recommendedName>
</protein>
<comment type="subcellular location">
    <subcellularLocation>
        <location evidence="2">Endoplasmic reticulum membrane</location>
        <topology evidence="2">Multi-pass membrane protein</topology>
    </subcellularLocation>
</comment>
<proteinExistence type="predicted"/>
<dbReference type="Gene3D" id="1.10.150.20">
    <property type="entry name" value="5' to 3' exonuclease, C-terminal subdomain"/>
    <property type="match status" value="1"/>
</dbReference>
<dbReference type="PANTHER" id="PTHR24075">
    <property type="entry name" value="SEC63 DOMAIN-CONTAINING"/>
    <property type="match status" value="1"/>
</dbReference>
<dbReference type="PRINTS" id="PR00625">
    <property type="entry name" value="JDOMAIN"/>
</dbReference>
<dbReference type="InterPro" id="IPR016035">
    <property type="entry name" value="Acyl_Trfase/lysoPLipase"/>
</dbReference>
<keyword evidence="8 11" id="KW-0443">Lipid metabolism</keyword>
<dbReference type="GO" id="GO:0031207">
    <property type="term" value="C:Sec62/Sec63 complex"/>
    <property type="evidence" value="ECO:0007669"/>
    <property type="project" value="TreeGrafter"/>
</dbReference>
<evidence type="ECO:0000256" key="8">
    <source>
        <dbReference type="ARBA" id="ARBA00023098"/>
    </source>
</evidence>
<dbReference type="GO" id="GO:0016042">
    <property type="term" value="P:lipid catabolic process"/>
    <property type="evidence" value="ECO:0007669"/>
    <property type="project" value="UniProtKB-UniRule"/>
</dbReference>
<dbReference type="Gene3D" id="2.60.40.150">
    <property type="entry name" value="C2 domain"/>
    <property type="match status" value="1"/>
</dbReference>
<feature type="transmembrane region" description="Helical" evidence="13">
    <location>
        <begin position="389"/>
        <end position="413"/>
    </location>
</feature>
<accession>A0A2U3E0N9</accession>
<feature type="region of interest" description="Disordered" evidence="12">
    <location>
        <begin position="1738"/>
        <end position="1801"/>
    </location>
</feature>
<dbReference type="Pfam" id="PF11815">
    <property type="entry name" value="DUF3336"/>
    <property type="match status" value="1"/>
</dbReference>
<gene>
    <name evidence="17" type="ORF">PCL_02479</name>
</gene>
<keyword evidence="5" id="KW-0256">Endoplasmic reticulum</keyword>
<dbReference type="SUPFAM" id="SSF81296">
    <property type="entry name" value="E set domains"/>
    <property type="match status" value="1"/>
</dbReference>
<evidence type="ECO:0000259" key="15">
    <source>
        <dbReference type="PROSITE" id="PS50076"/>
    </source>
</evidence>
<feature type="chain" id="PRO_5015632099" description="Patatin-like phospholipase domain-containing protein" evidence="14">
    <location>
        <begin position="20"/>
        <end position="1801"/>
    </location>
</feature>
<dbReference type="SMART" id="SM00973">
    <property type="entry name" value="Sec63"/>
    <property type="match status" value="1"/>
</dbReference>
<evidence type="ECO:0000256" key="1">
    <source>
        <dbReference type="ARBA" id="ARBA00002682"/>
    </source>
</evidence>
<evidence type="ECO:0000256" key="3">
    <source>
        <dbReference type="ARBA" id="ARBA00022448"/>
    </source>
</evidence>
<feature type="transmembrane region" description="Helical" evidence="13">
    <location>
        <begin position="1115"/>
        <end position="1136"/>
    </location>
</feature>
<dbReference type="GO" id="GO:0003723">
    <property type="term" value="F:RNA binding"/>
    <property type="evidence" value="ECO:0007669"/>
    <property type="project" value="TreeGrafter"/>
</dbReference>
<dbReference type="GO" id="GO:0008320">
    <property type="term" value="F:protein transmembrane transporter activity"/>
    <property type="evidence" value="ECO:0007669"/>
    <property type="project" value="TreeGrafter"/>
</dbReference>
<feature type="active site" description="Proton acceptor" evidence="11">
    <location>
        <position position="757"/>
    </location>
</feature>
<comment type="caution">
    <text evidence="11">Lacks conserved residue(s) required for the propagation of feature annotation.</text>
</comment>
<keyword evidence="4 13" id="KW-0812">Transmembrane</keyword>
<keyword evidence="3" id="KW-0813">Transport</keyword>
<comment type="function">
    <text evidence="1">Probable lipid hydrolase.</text>
</comment>
<feature type="short sequence motif" description="GXSXG" evidence="11">
    <location>
        <begin position="610"/>
        <end position="614"/>
    </location>
</feature>
<dbReference type="Pfam" id="PF00226">
    <property type="entry name" value="DnaJ"/>
    <property type="match status" value="1"/>
</dbReference>
<keyword evidence="6" id="KW-0653">Protein transport</keyword>
<dbReference type="InterPro" id="IPR014756">
    <property type="entry name" value="Ig_E-set"/>
</dbReference>
<feature type="domain" description="J" evidence="15">
    <location>
        <begin position="1207"/>
        <end position="1279"/>
    </location>
</feature>
<keyword evidence="11" id="KW-0442">Lipid degradation</keyword>
<feature type="transmembrane region" description="Helical" evidence="13">
    <location>
        <begin position="573"/>
        <end position="592"/>
    </location>
</feature>
<dbReference type="PROSITE" id="PS51635">
    <property type="entry name" value="PNPLA"/>
    <property type="match status" value="1"/>
</dbReference>
<dbReference type="SUPFAM" id="SSF158702">
    <property type="entry name" value="Sec63 N-terminal domain-like"/>
    <property type="match status" value="1"/>
</dbReference>
<keyword evidence="11" id="KW-0378">Hydrolase</keyword>
<dbReference type="PROSITE" id="PS00636">
    <property type="entry name" value="DNAJ_1"/>
    <property type="match status" value="1"/>
</dbReference>